<evidence type="ECO:0000313" key="3">
    <source>
        <dbReference type="Proteomes" id="UP000622552"/>
    </source>
</evidence>
<organism evidence="2 3">
    <name type="scientific">Longispora fulva</name>
    <dbReference type="NCBI Taxonomy" id="619741"/>
    <lineage>
        <taxon>Bacteria</taxon>
        <taxon>Bacillati</taxon>
        <taxon>Actinomycetota</taxon>
        <taxon>Actinomycetes</taxon>
        <taxon>Micromonosporales</taxon>
        <taxon>Micromonosporaceae</taxon>
        <taxon>Longispora</taxon>
    </lineage>
</organism>
<feature type="transmembrane region" description="Helical" evidence="1">
    <location>
        <begin position="31"/>
        <end position="50"/>
    </location>
</feature>
<dbReference type="EMBL" id="JADOUF010000001">
    <property type="protein sequence ID" value="MBG6135399.1"/>
    <property type="molecule type" value="Genomic_DNA"/>
</dbReference>
<evidence type="ECO:0000256" key="1">
    <source>
        <dbReference type="SAM" id="Phobius"/>
    </source>
</evidence>
<dbReference type="PANTHER" id="PTHR37305">
    <property type="entry name" value="INTEGRAL MEMBRANE PROTEIN-RELATED"/>
    <property type="match status" value="1"/>
</dbReference>
<dbReference type="Pfam" id="PF12730">
    <property type="entry name" value="ABC2_membrane_4"/>
    <property type="match status" value="1"/>
</dbReference>
<feature type="transmembrane region" description="Helical" evidence="1">
    <location>
        <begin position="205"/>
        <end position="230"/>
    </location>
</feature>
<dbReference type="PANTHER" id="PTHR37305:SF1">
    <property type="entry name" value="MEMBRANE PROTEIN"/>
    <property type="match status" value="1"/>
</dbReference>
<gene>
    <name evidence="2" type="ORF">IW245_001593</name>
</gene>
<accession>A0A8J7GBG5</accession>
<feature type="transmembrane region" description="Helical" evidence="1">
    <location>
        <begin position="70"/>
        <end position="93"/>
    </location>
</feature>
<protein>
    <submittedName>
        <fullName evidence="2">ABC-2 type transport system permease protein</fullName>
    </submittedName>
</protein>
<feature type="transmembrane region" description="Helical" evidence="1">
    <location>
        <begin position="172"/>
        <end position="193"/>
    </location>
</feature>
<sequence length="280" mass="29107">MSAASAPVARRASTRFFRSELMLIFGRRRNWVGLAILAAVPVIIAVAVKIDSPEGPSGGDFFSSITSNGLFVALAALFVELPLFLPLAVATIAGDAVAGEANQGTLRYLLAVPVTRIRLLSVKFGALVVFCAVATLVVAMTGVIVGLVLFGGGKMTLLSGTQIGFWGGVGRLLLICGYITVCLTALAAVGLFCSTLTEQPIGAGIAVLMLTIVSAICDGIPQLSAIGPYLPTHYWYAFGDLLRDPLTMTSVGPGLVSAAIYTAVFTTAAWARFSTKDVTS</sequence>
<dbReference type="Proteomes" id="UP000622552">
    <property type="component" value="Unassembled WGS sequence"/>
</dbReference>
<keyword evidence="1" id="KW-0472">Membrane</keyword>
<comment type="caution">
    <text evidence="2">The sequence shown here is derived from an EMBL/GenBank/DDBJ whole genome shotgun (WGS) entry which is preliminary data.</text>
</comment>
<dbReference type="AlphaFoldDB" id="A0A8J7GBG5"/>
<evidence type="ECO:0000313" key="2">
    <source>
        <dbReference type="EMBL" id="MBG6135399.1"/>
    </source>
</evidence>
<keyword evidence="1" id="KW-1133">Transmembrane helix</keyword>
<keyword evidence="3" id="KW-1185">Reference proteome</keyword>
<feature type="transmembrane region" description="Helical" evidence="1">
    <location>
        <begin position="124"/>
        <end position="152"/>
    </location>
</feature>
<reference evidence="2" key="1">
    <citation type="submission" date="2020-11" db="EMBL/GenBank/DDBJ databases">
        <title>Sequencing the genomes of 1000 actinobacteria strains.</title>
        <authorList>
            <person name="Klenk H.-P."/>
        </authorList>
    </citation>
    <scope>NUCLEOTIDE SEQUENCE</scope>
    <source>
        <strain evidence="2">DSM 45356</strain>
    </source>
</reference>
<dbReference type="RefSeq" id="WP_197002510.1">
    <property type="nucleotide sequence ID" value="NZ_BONS01000003.1"/>
</dbReference>
<name>A0A8J7GBG5_9ACTN</name>
<feature type="transmembrane region" description="Helical" evidence="1">
    <location>
        <begin position="250"/>
        <end position="271"/>
    </location>
</feature>
<keyword evidence="1" id="KW-0812">Transmembrane</keyword>
<proteinExistence type="predicted"/>